<feature type="transmembrane region" description="Helical" evidence="8">
    <location>
        <begin position="83"/>
        <end position="103"/>
    </location>
</feature>
<feature type="transmembrane region" description="Helical" evidence="8">
    <location>
        <begin position="334"/>
        <end position="352"/>
    </location>
</feature>
<dbReference type="InterPro" id="IPR036259">
    <property type="entry name" value="MFS_trans_sf"/>
</dbReference>
<dbReference type="CDD" id="cd17484">
    <property type="entry name" value="MFS_FBT"/>
    <property type="match status" value="1"/>
</dbReference>
<proteinExistence type="inferred from homology"/>
<feature type="transmembrane region" description="Helical" evidence="8">
    <location>
        <begin position="364"/>
        <end position="384"/>
    </location>
</feature>
<evidence type="ECO:0000256" key="1">
    <source>
        <dbReference type="ARBA" id="ARBA00004141"/>
    </source>
</evidence>
<gene>
    <name evidence="9" type="ORF">CSSPJE1EN1_LOCUS3870</name>
</gene>
<organism evidence="9 10">
    <name type="scientific">Sphagnum jensenii</name>
    <dbReference type="NCBI Taxonomy" id="128206"/>
    <lineage>
        <taxon>Eukaryota</taxon>
        <taxon>Viridiplantae</taxon>
        <taxon>Streptophyta</taxon>
        <taxon>Embryophyta</taxon>
        <taxon>Bryophyta</taxon>
        <taxon>Sphagnophytina</taxon>
        <taxon>Sphagnopsida</taxon>
        <taxon>Sphagnales</taxon>
        <taxon>Sphagnaceae</taxon>
        <taxon>Sphagnum</taxon>
    </lineage>
</organism>
<comment type="similarity">
    <text evidence="2">Belongs to the major facilitator superfamily. Folate-biopterin transporter (TC 2.A.71) family.</text>
</comment>
<feature type="transmembrane region" description="Helical" evidence="8">
    <location>
        <begin position="182"/>
        <end position="199"/>
    </location>
</feature>
<comment type="subcellular location">
    <subcellularLocation>
        <location evidence="1">Membrane</location>
        <topology evidence="1">Multi-pass membrane protein</topology>
    </subcellularLocation>
</comment>
<keyword evidence="5 8" id="KW-1133">Transmembrane helix</keyword>
<dbReference type="SUPFAM" id="SSF103473">
    <property type="entry name" value="MFS general substrate transporter"/>
    <property type="match status" value="1"/>
</dbReference>
<evidence type="ECO:0000256" key="8">
    <source>
        <dbReference type="SAM" id="Phobius"/>
    </source>
</evidence>
<dbReference type="InterPro" id="IPR039309">
    <property type="entry name" value="BT1"/>
</dbReference>
<dbReference type="PANTHER" id="PTHR31585">
    <property type="entry name" value="FOLATE-BIOPTERIN TRANSPORTER 1, CHLOROPLASTIC"/>
    <property type="match status" value="1"/>
</dbReference>
<keyword evidence="3" id="KW-0813">Transport</keyword>
<feature type="region of interest" description="Disordered" evidence="7">
    <location>
        <begin position="225"/>
        <end position="245"/>
    </location>
</feature>
<dbReference type="Gene3D" id="1.20.1250.20">
    <property type="entry name" value="MFS general substrate transporter like domains"/>
    <property type="match status" value="1"/>
</dbReference>
<dbReference type="NCBIfam" id="TIGR00788">
    <property type="entry name" value="fbt"/>
    <property type="match status" value="1"/>
</dbReference>
<dbReference type="PANTHER" id="PTHR31585:SF7">
    <property type="entry name" value="FOLATE-BIOPTERIN TRANSPORTER 4-RELATED"/>
    <property type="match status" value="1"/>
</dbReference>
<sequence length="503" mass="55633">MKWMRRLKSSYGAPFLLLVCSVYWTQGFRSFAWTGISYQMKDELRLSPSLSQFVISVVFIPWSIKPIYGILSDCVPIGGRRRVPYLIIASILSFVPWFLLGYFEALRASYIYLMVLITSQNFGAAMADVVVDAMVAEKAREESAEYSGDLQSLSWLAMAFGGILGSVSGGLCLTVLKVKGIFLLFSIFPLLQLVSCVFIHEKSANQMAVANNEVLEGAQNITRDSSTADKQYDNSSHGVSTNVEGLRKRKAASPQEVISRLPKSLDGIEAPLQSQRGLFHDLQTTLQALWRAVKQPDIIQPMLWFLISQSVVPNLSTVMFYYQTNHLHMNSSFLGTSRVVGWGGLMCGTFFYNRYLKHVPLRKTFWWVHVGLTVLTLIDIILVLEFNSYLGIPNKAFVLGLSALGDAVSQFKFMPFLVLSGQLCPPGIEGTLFALFMSVNNFGSTLSSFAGGSLASVLHISSENFDNLALGIFLQAACTLVPIFFLFLIPPTATGAAHDEHQA</sequence>
<feature type="transmembrane region" description="Helical" evidence="8">
    <location>
        <begin position="109"/>
        <end position="131"/>
    </location>
</feature>
<evidence type="ECO:0000256" key="2">
    <source>
        <dbReference type="ARBA" id="ARBA00007015"/>
    </source>
</evidence>
<evidence type="ECO:0000256" key="5">
    <source>
        <dbReference type="ARBA" id="ARBA00022989"/>
    </source>
</evidence>
<dbReference type="EMBL" id="OZ020106">
    <property type="protein sequence ID" value="CAK9258392.1"/>
    <property type="molecule type" value="Genomic_DNA"/>
</dbReference>
<name>A0ABP0VW28_9BRYO</name>
<keyword evidence="10" id="KW-1185">Reference proteome</keyword>
<dbReference type="Proteomes" id="UP001497444">
    <property type="component" value="Chromosome 11"/>
</dbReference>
<keyword evidence="4 8" id="KW-0812">Transmembrane</keyword>
<feature type="transmembrane region" description="Helical" evidence="8">
    <location>
        <begin position="51"/>
        <end position="71"/>
    </location>
</feature>
<keyword evidence="6 8" id="KW-0472">Membrane</keyword>
<feature type="transmembrane region" description="Helical" evidence="8">
    <location>
        <begin position="152"/>
        <end position="176"/>
    </location>
</feature>
<evidence type="ECO:0000256" key="4">
    <source>
        <dbReference type="ARBA" id="ARBA00022692"/>
    </source>
</evidence>
<reference evidence="9" key="1">
    <citation type="submission" date="2024-02" db="EMBL/GenBank/DDBJ databases">
        <authorList>
            <consortium name="ELIXIR-Norway"/>
            <consortium name="Elixir Norway"/>
        </authorList>
    </citation>
    <scope>NUCLEOTIDE SEQUENCE</scope>
</reference>
<dbReference type="Pfam" id="PF03092">
    <property type="entry name" value="BT1"/>
    <property type="match status" value="1"/>
</dbReference>
<dbReference type="InterPro" id="IPR004324">
    <property type="entry name" value="FBT"/>
</dbReference>
<evidence type="ECO:0000313" key="9">
    <source>
        <dbReference type="EMBL" id="CAK9258392.1"/>
    </source>
</evidence>
<evidence type="ECO:0000313" key="10">
    <source>
        <dbReference type="Proteomes" id="UP001497444"/>
    </source>
</evidence>
<feature type="transmembrane region" description="Helical" evidence="8">
    <location>
        <begin position="468"/>
        <end position="489"/>
    </location>
</feature>
<evidence type="ECO:0000256" key="7">
    <source>
        <dbReference type="SAM" id="MobiDB-lite"/>
    </source>
</evidence>
<feature type="transmembrane region" description="Helical" evidence="8">
    <location>
        <begin position="431"/>
        <end position="456"/>
    </location>
</feature>
<accession>A0ABP0VW28</accession>
<feature type="transmembrane region" description="Helical" evidence="8">
    <location>
        <begin position="303"/>
        <end position="322"/>
    </location>
</feature>
<evidence type="ECO:0000256" key="3">
    <source>
        <dbReference type="ARBA" id="ARBA00022448"/>
    </source>
</evidence>
<evidence type="ECO:0000256" key="6">
    <source>
        <dbReference type="ARBA" id="ARBA00023136"/>
    </source>
</evidence>
<feature type="compositionally biased region" description="Polar residues" evidence="7">
    <location>
        <begin position="233"/>
        <end position="243"/>
    </location>
</feature>
<protein>
    <submittedName>
        <fullName evidence="9">Uncharacterized protein</fullName>
    </submittedName>
</protein>